<dbReference type="AlphaFoldDB" id="A0A4C1YU85"/>
<reference evidence="1 2" key="1">
    <citation type="journal article" date="2019" name="Commun. Biol.">
        <title>The bagworm genome reveals a unique fibroin gene that provides high tensile strength.</title>
        <authorList>
            <person name="Kono N."/>
            <person name="Nakamura H."/>
            <person name="Ohtoshi R."/>
            <person name="Tomita M."/>
            <person name="Numata K."/>
            <person name="Arakawa K."/>
        </authorList>
    </citation>
    <scope>NUCLEOTIDE SEQUENCE [LARGE SCALE GENOMIC DNA]</scope>
</reference>
<evidence type="ECO:0000313" key="2">
    <source>
        <dbReference type="Proteomes" id="UP000299102"/>
    </source>
</evidence>
<organism evidence="1 2">
    <name type="scientific">Eumeta variegata</name>
    <name type="common">Bagworm moth</name>
    <name type="synonym">Eumeta japonica</name>
    <dbReference type="NCBI Taxonomy" id="151549"/>
    <lineage>
        <taxon>Eukaryota</taxon>
        <taxon>Metazoa</taxon>
        <taxon>Ecdysozoa</taxon>
        <taxon>Arthropoda</taxon>
        <taxon>Hexapoda</taxon>
        <taxon>Insecta</taxon>
        <taxon>Pterygota</taxon>
        <taxon>Neoptera</taxon>
        <taxon>Endopterygota</taxon>
        <taxon>Lepidoptera</taxon>
        <taxon>Glossata</taxon>
        <taxon>Ditrysia</taxon>
        <taxon>Tineoidea</taxon>
        <taxon>Psychidae</taxon>
        <taxon>Oiketicinae</taxon>
        <taxon>Eumeta</taxon>
    </lineage>
</organism>
<keyword evidence="2" id="KW-1185">Reference proteome</keyword>
<name>A0A4C1YU85_EUMVA</name>
<gene>
    <name evidence="1" type="ORF">EVAR_53994_1</name>
</gene>
<dbReference type="EMBL" id="BGZK01001361">
    <property type="protein sequence ID" value="GBP78209.1"/>
    <property type="molecule type" value="Genomic_DNA"/>
</dbReference>
<proteinExistence type="predicted"/>
<dbReference type="Proteomes" id="UP000299102">
    <property type="component" value="Unassembled WGS sequence"/>
</dbReference>
<comment type="caution">
    <text evidence="1">The sequence shown here is derived from an EMBL/GenBank/DDBJ whole genome shotgun (WGS) entry which is preliminary data.</text>
</comment>
<accession>A0A4C1YU85</accession>
<protein>
    <submittedName>
        <fullName evidence="1">Uncharacterized protein</fullName>
    </submittedName>
</protein>
<sequence>MLSTPQELPVSMGGSDHQFSIASHAHLFLVSVVKNVKLIHYTELFRSALSPPRSGFRSSRHRNCEFASLAEEPPEILRKPNENIKADSILIQPSTDKFRYVNEYRIHILPVAHLSVALRLRSLF</sequence>
<evidence type="ECO:0000313" key="1">
    <source>
        <dbReference type="EMBL" id="GBP78209.1"/>
    </source>
</evidence>